<evidence type="ECO:0000256" key="1">
    <source>
        <dbReference type="SAM" id="Phobius"/>
    </source>
</evidence>
<dbReference type="InterPro" id="IPR005185">
    <property type="entry name" value="YccF"/>
</dbReference>
<dbReference type="InterPro" id="IPR036412">
    <property type="entry name" value="HAD-like_sf"/>
</dbReference>
<dbReference type="InterPro" id="IPR023214">
    <property type="entry name" value="HAD_sf"/>
</dbReference>
<keyword evidence="3" id="KW-0378">Hydrolase</keyword>
<evidence type="ECO:0000313" key="4">
    <source>
        <dbReference type="Proteomes" id="UP000442105"/>
    </source>
</evidence>
<proteinExistence type="predicted"/>
<dbReference type="Proteomes" id="UP000442105">
    <property type="component" value="Unassembled WGS sequence"/>
</dbReference>
<keyword evidence="1" id="KW-0812">Transmembrane</keyword>
<dbReference type="InterPro" id="IPR052937">
    <property type="entry name" value="Inner_membrane_protein"/>
</dbReference>
<dbReference type="Gene3D" id="3.40.50.1000">
    <property type="entry name" value="HAD superfamily/HAD-like"/>
    <property type="match status" value="1"/>
</dbReference>
<name>A0AA90UE47_9BACT</name>
<keyword evidence="1" id="KW-1133">Transmembrane helix</keyword>
<feature type="domain" description="Inner membrane component" evidence="2">
    <location>
        <begin position="101"/>
        <end position="150"/>
    </location>
</feature>
<organism evidence="3 4">
    <name type="scientific">Segatella copri</name>
    <dbReference type="NCBI Taxonomy" id="165179"/>
    <lineage>
        <taxon>Bacteria</taxon>
        <taxon>Pseudomonadati</taxon>
        <taxon>Bacteroidota</taxon>
        <taxon>Bacteroidia</taxon>
        <taxon>Bacteroidales</taxon>
        <taxon>Prevotellaceae</taxon>
        <taxon>Segatella</taxon>
    </lineage>
</organism>
<dbReference type="NCBIfam" id="TIGR01509">
    <property type="entry name" value="HAD-SF-IA-v3"/>
    <property type="match status" value="1"/>
</dbReference>
<reference evidence="4" key="1">
    <citation type="submission" date="2019-09" db="EMBL/GenBank/DDBJ databases">
        <title>Distinct polysaccharide growth profiles of human intestinal Prevotella copri isolates.</title>
        <authorList>
            <person name="Fehlner-Peach H."/>
            <person name="Magnabosco C."/>
            <person name="Raghavan V."/>
            <person name="Scher J.U."/>
            <person name="Tett A."/>
            <person name="Cox L.M."/>
            <person name="Gottsegen C."/>
            <person name="Watters A."/>
            <person name="Wiltshire- Gordon J.D."/>
            <person name="Segata N."/>
            <person name="Bonneau R."/>
            <person name="Littman D.R."/>
        </authorList>
    </citation>
    <scope>NUCLEOTIDE SEQUENCE [LARGE SCALE GENOMIC DNA]</scope>
    <source>
        <strain evidence="4">iAQ1179</strain>
    </source>
</reference>
<evidence type="ECO:0000313" key="3">
    <source>
        <dbReference type="EMBL" id="MQN12023.1"/>
    </source>
</evidence>
<dbReference type="SUPFAM" id="SSF56784">
    <property type="entry name" value="HAD-like"/>
    <property type="match status" value="1"/>
</dbReference>
<dbReference type="PANTHER" id="PTHR42903">
    <property type="entry name" value="INNER MEMBRANE PROTEIN YCCF"/>
    <property type="match status" value="1"/>
</dbReference>
<dbReference type="GO" id="GO:0005886">
    <property type="term" value="C:plasma membrane"/>
    <property type="evidence" value="ECO:0007669"/>
    <property type="project" value="TreeGrafter"/>
</dbReference>
<dbReference type="InterPro" id="IPR006439">
    <property type="entry name" value="HAD-SF_hydro_IA"/>
</dbReference>
<dbReference type="PANTHER" id="PTHR42903:SF1">
    <property type="entry name" value="INNER MEMBRANE PROTEIN YCCF"/>
    <property type="match status" value="1"/>
</dbReference>
<dbReference type="RefSeq" id="WP_153128050.1">
    <property type="nucleotide sequence ID" value="NZ_VZCW01000089.1"/>
</dbReference>
<evidence type="ECO:0000259" key="2">
    <source>
        <dbReference type="Pfam" id="PF03733"/>
    </source>
</evidence>
<dbReference type="InterPro" id="IPR041492">
    <property type="entry name" value="HAD_2"/>
</dbReference>
<protein>
    <submittedName>
        <fullName evidence="3">HAD-IA family hydrolase</fullName>
    </submittedName>
</protein>
<feature type="non-terminal residue" evidence="3">
    <location>
        <position position="1"/>
    </location>
</feature>
<dbReference type="AlphaFoldDB" id="A0AA90UE47"/>
<dbReference type="Pfam" id="PF03733">
    <property type="entry name" value="YccF"/>
    <property type="match status" value="1"/>
</dbReference>
<dbReference type="Pfam" id="PF13419">
    <property type="entry name" value="HAD_2"/>
    <property type="match status" value="1"/>
</dbReference>
<comment type="caution">
    <text evidence="3">The sequence shown here is derived from an EMBL/GenBank/DDBJ whole genome shotgun (WGS) entry which is preliminary data.</text>
</comment>
<gene>
    <name evidence="3" type="ORF">F7D95_04125</name>
</gene>
<dbReference type="GO" id="GO:0016787">
    <property type="term" value="F:hydrolase activity"/>
    <property type="evidence" value="ECO:0007669"/>
    <property type="project" value="UniProtKB-KW"/>
</dbReference>
<dbReference type="EMBL" id="VZCW01000089">
    <property type="protein sequence ID" value="MQN12023.1"/>
    <property type="molecule type" value="Genomic_DNA"/>
</dbReference>
<keyword evidence="1" id="KW-0472">Membrane</keyword>
<sequence length="156" mass="17834">FDEVFLSYAMRKEKPSIEIYEEMTQKTGLNPATTLYFDDRSENAEAGKRFGFQSVLVKTNHLEEHQEWQEINKKIGLLCLWPFGSTVRETNGPTGCIRIPLNLLWLIFGGLWACIMHLFFGFLLCITIIGIPWGKQHFKMAGLSLAPFGKDVELGF</sequence>
<accession>A0AA90UE47</accession>
<feature type="transmembrane region" description="Helical" evidence="1">
    <location>
        <begin position="103"/>
        <end position="131"/>
    </location>
</feature>